<keyword evidence="3" id="KW-1185">Reference proteome</keyword>
<evidence type="ECO:0000313" key="3">
    <source>
        <dbReference type="Proteomes" id="UP000289738"/>
    </source>
</evidence>
<proteinExistence type="predicted"/>
<sequence length="106" mass="12570">MKVSPLIYPHTLSMILSIIELYEAKIFVPFIYLFIGKFYHTLLILNDNILFITCYNINDTYSGCPSLSLYLYLYLYLYLSHLHSHCNLLPFSIFNNPNKDNKYRIC</sequence>
<feature type="transmembrane region" description="Helical" evidence="1">
    <location>
        <begin position="12"/>
        <end position="35"/>
    </location>
</feature>
<evidence type="ECO:0000256" key="1">
    <source>
        <dbReference type="SAM" id="Phobius"/>
    </source>
</evidence>
<dbReference type="EMBL" id="SDMP01000021">
    <property type="protein sequence ID" value="RYQ81535.1"/>
    <property type="molecule type" value="Genomic_DNA"/>
</dbReference>
<organism evidence="2 3">
    <name type="scientific">Arachis hypogaea</name>
    <name type="common">Peanut</name>
    <dbReference type="NCBI Taxonomy" id="3818"/>
    <lineage>
        <taxon>Eukaryota</taxon>
        <taxon>Viridiplantae</taxon>
        <taxon>Streptophyta</taxon>
        <taxon>Embryophyta</taxon>
        <taxon>Tracheophyta</taxon>
        <taxon>Spermatophyta</taxon>
        <taxon>Magnoliopsida</taxon>
        <taxon>eudicotyledons</taxon>
        <taxon>Gunneridae</taxon>
        <taxon>Pentapetalae</taxon>
        <taxon>rosids</taxon>
        <taxon>fabids</taxon>
        <taxon>Fabales</taxon>
        <taxon>Fabaceae</taxon>
        <taxon>Papilionoideae</taxon>
        <taxon>50 kb inversion clade</taxon>
        <taxon>dalbergioids sensu lato</taxon>
        <taxon>Dalbergieae</taxon>
        <taxon>Pterocarpus clade</taxon>
        <taxon>Arachis</taxon>
    </lineage>
</organism>
<dbReference type="AlphaFoldDB" id="A0A444WVX4"/>
<comment type="caution">
    <text evidence="2">The sequence shown here is derived from an EMBL/GenBank/DDBJ whole genome shotgun (WGS) entry which is preliminary data.</text>
</comment>
<protein>
    <submittedName>
        <fullName evidence="2">Uncharacterized protein</fullName>
    </submittedName>
</protein>
<name>A0A444WVX4_ARAHY</name>
<keyword evidence="1" id="KW-1133">Transmembrane helix</keyword>
<keyword evidence="1" id="KW-0812">Transmembrane</keyword>
<evidence type="ECO:0000313" key="2">
    <source>
        <dbReference type="EMBL" id="RYQ81535.1"/>
    </source>
</evidence>
<reference evidence="2 3" key="1">
    <citation type="submission" date="2019-01" db="EMBL/GenBank/DDBJ databases">
        <title>Sequencing of cultivated peanut Arachis hypogaea provides insights into genome evolution and oil improvement.</title>
        <authorList>
            <person name="Chen X."/>
        </authorList>
    </citation>
    <scope>NUCLEOTIDE SEQUENCE [LARGE SCALE GENOMIC DNA]</scope>
    <source>
        <strain evidence="3">cv. Fuhuasheng</strain>
        <tissue evidence="2">Leaves</tissue>
    </source>
</reference>
<accession>A0A444WVX4</accession>
<dbReference type="Proteomes" id="UP000289738">
    <property type="component" value="Unassembled WGS sequence"/>
</dbReference>
<gene>
    <name evidence="2" type="ORF">Ahy_Scaffold1g107438</name>
</gene>
<keyword evidence="1" id="KW-0472">Membrane</keyword>